<dbReference type="STRING" id="501024.RTCCBAU85039_3607"/>
<reference evidence="4" key="1">
    <citation type="submission" date="2016-10" db="EMBL/GenBank/DDBJ databases">
        <authorList>
            <person name="Wibberg D."/>
        </authorList>
    </citation>
    <scope>NUCLEOTIDE SEQUENCE [LARGE SCALE GENOMIC DNA]</scope>
</reference>
<proteinExistence type="predicted"/>
<evidence type="ECO:0000313" key="4">
    <source>
        <dbReference type="Proteomes" id="UP000183063"/>
    </source>
</evidence>
<gene>
    <name evidence="2" type="ORF">RTCCBAU85039_3607</name>
    <name evidence="3" type="ORF">SAMN05216228_1015101</name>
</gene>
<evidence type="ECO:0000313" key="5">
    <source>
        <dbReference type="Proteomes" id="UP000198939"/>
    </source>
</evidence>
<feature type="region of interest" description="Disordered" evidence="1">
    <location>
        <begin position="60"/>
        <end position="83"/>
    </location>
</feature>
<keyword evidence="5" id="KW-1185">Reference proteome</keyword>
<accession>A0A1H8NVK8</accession>
<dbReference type="Proteomes" id="UP000183063">
    <property type="component" value="Unassembled WGS sequence"/>
</dbReference>
<dbReference type="Proteomes" id="UP000198939">
    <property type="component" value="Unassembled WGS sequence"/>
</dbReference>
<protein>
    <recommendedName>
        <fullName evidence="6">DUF982 domain-containing protein</fullName>
    </recommendedName>
</protein>
<evidence type="ECO:0000256" key="1">
    <source>
        <dbReference type="SAM" id="MobiDB-lite"/>
    </source>
</evidence>
<dbReference type="InterPro" id="IPR010385">
    <property type="entry name" value="DUF982"/>
</dbReference>
<reference evidence="2" key="3">
    <citation type="submission" date="2016-10" db="EMBL/GenBank/DDBJ databases">
        <authorList>
            <person name="de Groot N.N."/>
        </authorList>
    </citation>
    <scope>NUCLEOTIDE SEQUENCE [LARGE SCALE GENOMIC DNA]</scope>
    <source>
        <strain evidence="2">CCBAU85039</strain>
    </source>
</reference>
<dbReference type="EMBL" id="FNXB01000018">
    <property type="protein sequence ID" value="SEI00053.1"/>
    <property type="molecule type" value="Genomic_DNA"/>
</dbReference>
<name>A0A1H8NVK8_9HYPH</name>
<organism evidence="2 4">
    <name type="scientific">Rhizobium tibeticum</name>
    <dbReference type="NCBI Taxonomy" id="501024"/>
    <lineage>
        <taxon>Bacteria</taxon>
        <taxon>Pseudomonadati</taxon>
        <taxon>Pseudomonadota</taxon>
        <taxon>Alphaproteobacteria</taxon>
        <taxon>Hyphomicrobiales</taxon>
        <taxon>Rhizobiaceae</taxon>
        <taxon>Rhizobium/Agrobacterium group</taxon>
        <taxon>Rhizobium</taxon>
    </lineage>
</organism>
<dbReference type="Gene3D" id="6.10.250.730">
    <property type="match status" value="1"/>
</dbReference>
<dbReference type="EMBL" id="FOCV01000015">
    <property type="protein sequence ID" value="SEO33621.1"/>
    <property type="molecule type" value="Genomic_DNA"/>
</dbReference>
<evidence type="ECO:0000313" key="3">
    <source>
        <dbReference type="EMBL" id="SEO33621.1"/>
    </source>
</evidence>
<dbReference type="Pfam" id="PF06169">
    <property type="entry name" value="DUF982"/>
    <property type="match status" value="1"/>
</dbReference>
<evidence type="ECO:0008006" key="6">
    <source>
        <dbReference type="Google" id="ProtNLM"/>
    </source>
</evidence>
<sequence length="83" mass="9492">MLVHRWKNPLVLGDSRIRIVVGSPEEAINWLIHEPDQSTAKWRRAWKACRAVIEGRLNAEDARSAVQPPPHAKSLLNLLQHRS</sequence>
<reference evidence="3 5" key="2">
    <citation type="submission" date="2016-10" db="EMBL/GenBank/DDBJ databases">
        <authorList>
            <person name="Varghese N."/>
            <person name="Submissions S."/>
        </authorList>
    </citation>
    <scope>NUCLEOTIDE SEQUENCE [LARGE SCALE GENOMIC DNA]</scope>
    <source>
        <strain evidence="3 5">CGMCC 1.7071</strain>
    </source>
</reference>
<evidence type="ECO:0000313" key="2">
    <source>
        <dbReference type="EMBL" id="SEI00053.1"/>
    </source>
</evidence>
<dbReference type="RefSeq" id="WP_072377350.1">
    <property type="nucleotide sequence ID" value="NZ_FNXB01000018.1"/>
</dbReference>
<dbReference type="AlphaFoldDB" id="A0A1H8NVK8"/>
<dbReference type="OrthoDB" id="8373567at2"/>